<dbReference type="PRINTS" id="PR01036">
    <property type="entry name" value="TCRTETB"/>
</dbReference>
<evidence type="ECO:0000256" key="8">
    <source>
        <dbReference type="SAM" id="Phobius"/>
    </source>
</evidence>
<feature type="transmembrane region" description="Helical" evidence="8">
    <location>
        <begin position="347"/>
        <end position="369"/>
    </location>
</feature>
<feature type="transmembrane region" description="Helical" evidence="8">
    <location>
        <begin position="375"/>
        <end position="400"/>
    </location>
</feature>
<dbReference type="Gene3D" id="1.20.1720.10">
    <property type="entry name" value="Multidrug resistance protein D"/>
    <property type="match status" value="1"/>
</dbReference>
<feature type="transmembrane region" description="Helical" evidence="8">
    <location>
        <begin position="311"/>
        <end position="335"/>
    </location>
</feature>
<dbReference type="PROSITE" id="PS00216">
    <property type="entry name" value="SUGAR_TRANSPORT_1"/>
    <property type="match status" value="1"/>
</dbReference>
<dbReference type="NCBIfam" id="TIGR00710">
    <property type="entry name" value="efflux_Bcr_CflA"/>
    <property type="match status" value="1"/>
</dbReference>
<feature type="transmembrane region" description="Helical" evidence="8">
    <location>
        <begin position="254"/>
        <end position="275"/>
    </location>
</feature>
<dbReference type="InterPro" id="IPR005829">
    <property type="entry name" value="Sugar_transporter_CS"/>
</dbReference>
<dbReference type="PANTHER" id="PTHR43124">
    <property type="entry name" value="PURINE EFFLUX PUMP PBUE"/>
    <property type="match status" value="1"/>
</dbReference>
<dbReference type="Pfam" id="PF07690">
    <property type="entry name" value="MFS_1"/>
    <property type="match status" value="1"/>
</dbReference>
<evidence type="ECO:0000313" key="11">
    <source>
        <dbReference type="Proteomes" id="UP001180840"/>
    </source>
</evidence>
<evidence type="ECO:0000256" key="3">
    <source>
        <dbReference type="ARBA" id="ARBA00022448"/>
    </source>
</evidence>
<dbReference type="InterPro" id="IPR050189">
    <property type="entry name" value="MFS_Efflux_Transporters"/>
</dbReference>
<comment type="caution">
    <text evidence="10">The sequence shown here is derived from an EMBL/GenBank/DDBJ whole genome shotgun (WGS) entry which is preliminary data.</text>
</comment>
<protein>
    <submittedName>
        <fullName evidence="10">DHA1 family bicyclomycin/chloramphenicol resistance-like MFS transporter</fullName>
    </submittedName>
</protein>
<feature type="transmembrane region" description="Helical" evidence="8">
    <location>
        <begin position="50"/>
        <end position="68"/>
    </location>
</feature>
<keyword evidence="4" id="KW-1003">Cell membrane</keyword>
<evidence type="ECO:0000259" key="9">
    <source>
        <dbReference type="PROSITE" id="PS50850"/>
    </source>
</evidence>
<dbReference type="PANTHER" id="PTHR43124:SF3">
    <property type="entry name" value="CHLORAMPHENICOL EFFLUX PUMP RV0191"/>
    <property type="match status" value="1"/>
</dbReference>
<accession>A0ABU1ZVL2</accession>
<keyword evidence="3" id="KW-0813">Transport</keyword>
<feature type="transmembrane region" description="Helical" evidence="8">
    <location>
        <begin position="105"/>
        <end position="126"/>
    </location>
</feature>
<keyword evidence="7 8" id="KW-0472">Membrane</keyword>
<dbReference type="RefSeq" id="WP_290197956.1">
    <property type="nucleotide sequence ID" value="NZ_CP047654.1"/>
</dbReference>
<feature type="transmembrane region" description="Helical" evidence="8">
    <location>
        <begin position="80"/>
        <end position="99"/>
    </location>
</feature>
<evidence type="ECO:0000256" key="2">
    <source>
        <dbReference type="ARBA" id="ARBA00006236"/>
    </source>
</evidence>
<dbReference type="EMBL" id="JAVDXZ010000001">
    <property type="protein sequence ID" value="MDR7328971.1"/>
    <property type="molecule type" value="Genomic_DNA"/>
</dbReference>
<keyword evidence="11" id="KW-1185">Reference proteome</keyword>
<dbReference type="SUPFAM" id="SSF103473">
    <property type="entry name" value="MFS general substrate transporter"/>
    <property type="match status" value="1"/>
</dbReference>
<evidence type="ECO:0000256" key="4">
    <source>
        <dbReference type="ARBA" id="ARBA00022475"/>
    </source>
</evidence>
<dbReference type="CDD" id="cd17320">
    <property type="entry name" value="MFS_MdfA_MDR_like"/>
    <property type="match status" value="1"/>
</dbReference>
<evidence type="ECO:0000256" key="1">
    <source>
        <dbReference type="ARBA" id="ARBA00004651"/>
    </source>
</evidence>
<keyword evidence="5 8" id="KW-0812">Transmembrane</keyword>
<proteinExistence type="inferred from homology"/>
<evidence type="ECO:0000313" key="10">
    <source>
        <dbReference type="EMBL" id="MDR7328971.1"/>
    </source>
</evidence>
<name>A0ABU1ZVL2_9CORY</name>
<dbReference type="InterPro" id="IPR011701">
    <property type="entry name" value="MFS"/>
</dbReference>
<feature type="transmembrane region" description="Helical" evidence="8">
    <location>
        <begin position="287"/>
        <end position="305"/>
    </location>
</feature>
<dbReference type="InterPro" id="IPR020846">
    <property type="entry name" value="MFS_dom"/>
</dbReference>
<gene>
    <name evidence="10" type="ORF">J2S39_000647</name>
</gene>
<keyword evidence="6 8" id="KW-1133">Transmembrane helix</keyword>
<sequence length="407" mass="41481">MTKPPATPAMPPLILGVLALVSALEPLSINMYLSGLPRLAGDLDVTQAGAQLTLTFFLLGMSLGQLVMGTLSDAVGRRGLFVGGVIVTVVASVVAAVAPTAPVLFLARFLMGLAAGTAVVLARAVAGDLVRGQELARVFSLLMLLGGVAPVIGPVVGGFIVDTAGWRGVFWVLAGLNAIMMVAVIAAIPETLPRASRTGGGVGQLLRAIGALLRDRAYLGFTLGYIFSFSTMFTYVAASPFLLQEDFGFTPVQYSIIFAVNTTGMFLTSLVNARLVRRVGPLPLARVGNLLMVAAVAYLLVASFLGAGRWAILAGLFVTVSSMGLNFGNTSALAISRAGTLTGSASAFMGAGQFLVAGLLAPTVAWVVAQGLNQAQGMAIVMGIVALAAAAGVWGGGAALEREGASA</sequence>
<feature type="transmembrane region" description="Helical" evidence="8">
    <location>
        <begin position="138"/>
        <end position="160"/>
    </location>
</feature>
<comment type="subcellular location">
    <subcellularLocation>
        <location evidence="1">Cell membrane</location>
        <topology evidence="1">Multi-pass membrane protein</topology>
    </subcellularLocation>
</comment>
<dbReference type="InterPro" id="IPR036259">
    <property type="entry name" value="MFS_trans_sf"/>
</dbReference>
<evidence type="ECO:0000256" key="5">
    <source>
        <dbReference type="ARBA" id="ARBA00022692"/>
    </source>
</evidence>
<feature type="domain" description="Major facilitator superfamily (MFS) profile" evidence="9">
    <location>
        <begin position="14"/>
        <end position="407"/>
    </location>
</feature>
<feature type="transmembrane region" description="Helical" evidence="8">
    <location>
        <begin position="166"/>
        <end position="188"/>
    </location>
</feature>
<evidence type="ECO:0000256" key="7">
    <source>
        <dbReference type="ARBA" id="ARBA00023136"/>
    </source>
</evidence>
<evidence type="ECO:0000256" key="6">
    <source>
        <dbReference type="ARBA" id="ARBA00022989"/>
    </source>
</evidence>
<feature type="transmembrane region" description="Helical" evidence="8">
    <location>
        <begin position="217"/>
        <end position="242"/>
    </location>
</feature>
<reference evidence="10" key="1">
    <citation type="submission" date="2023-07" db="EMBL/GenBank/DDBJ databases">
        <title>Sequencing the genomes of 1000 actinobacteria strains.</title>
        <authorList>
            <person name="Klenk H.-P."/>
        </authorList>
    </citation>
    <scope>NUCLEOTIDE SEQUENCE</scope>
    <source>
        <strain evidence="10">DSM 107476</strain>
    </source>
</reference>
<dbReference type="InterPro" id="IPR004812">
    <property type="entry name" value="Efflux_drug-R_Bcr/CmlA"/>
</dbReference>
<dbReference type="PROSITE" id="PS50850">
    <property type="entry name" value="MFS"/>
    <property type="match status" value="1"/>
</dbReference>
<dbReference type="Proteomes" id="UP001180840">
    <property type="component" value="Unassembled WGS sequence"/>
</dbReference>
<comment type="similarity">
    <text evidence="2">Belongs to the major facilitator superfamily. Bcr/CmlA family.</text>
</comment>
<organism evidence="10 11">
    <name type="scientific">Corynebacterium guangdongense</name>
    <dbReference type="NCBI Taxonomy" id="1783348"/>
    <lineage>
        <taxon>Bacteria</taxon>
        <taxon>Bacillati</taxon>
        <taxon>Actinomycetota</taxon>
        <taxon>Actinomycetes</taxon>
        <taxon>Mycobacteriales</taxon>
        <taxon>Corynebacteriaceae</taxon>
        <taxon>Corynebacterium</taxon>
    </lineage>
</organism>